<evidence type="ECO:0000259" key="2">
    <source>
        <dbReference type="Pfam" id="PF03107"/>
    </source>
</evidence>
<evidence type="ECO:0000256" key="1">
    <source>
        <dbReference type="ARBA" id="ARBA00022737"/>
    </source>
</evidence>
<comment type="caution">
    <text evidence="3">The sequence shown here is derived from an EMBL/GenBank/DDBJ whole genome shotgun (WGS) entry which is preliminary data.</text>
</comment>
<evidence type="ECO:0000313" key="3">
    <source>
        <dbReference type="EMBL" id="KAF0899043.1"/>
    </source>
</evidence>
<dbReference type="InterPro" id="IPR004146">
    <property type="entry name" value="DC1"/>
</dbReference>
<dbReference type="PANTHER" id="PTHR46477">
    <property type="entry name" value="CYSTEINE/HISTIDINE-RICH C1 DOMAIN FAMILY PROTEIN"/>
    <property type="match status" value="1"/>
</dbReference>
<dbReference type="PANTHER" id="PTHR46477:SF24">
    <property type="entry name" value="OS08G0404900 PROTEIN"/>
    <property type="match status" value="1"/>
</dbReference>
<evidence type="ECO:0000313" key="4">
    <source>
        <dbReference type="Proteomes" id="UP000479710"/>
    </source>
</evidence>
<keyword evidence="4" id="KW-1185">Reference proteome</keyword>
<name>A0A6G1CHG4_9ORYZ</name>
<organism evidence="3 4">
    <name type="scientific">Oryza meyeriana var. granulata</name>
    <dbReference type="NCBI Taxonomy" id="110450"/>
    <lineage>
        <taxon>Eukaryota</taxon>
        <taxon>Viridiplantae</taxon>
        <taxon>Streptophyta</taxon>
        <taxon>Embryophyta</taxon>
        <taxon>Tracheophyta</taxon>
        <taxon>Spermatophyta</taxon>
        <taxon>Magnoliopsida</taxon>
        <taxon>Liliopsida</taxon>
        <taxon>Poales</taxon>
        <taxon>Poaceae</taxon>
        <taxon>BOP clade</taxon>
        <taxon>Oryzoideae</taxon>
        <taxon>Oryzeae</taxon>
        <taxon>Oryzinae</taxon>
        <taxon>Oryza</taxon>
        <taxon>Oryza meyeriana</taxon>
    </lineage>
</organism>
<dbReference type="Pfam" id="PF03107">
    <property type="entry name" value="C1_2"/>
    <property type="match status" value="1"/>
</dbReference>
<proteinExistence type="predicted"/>
<dbReference type="Proteomes" id="UP000479710">
    <property type="component" value="Unassembled WGS sequence"/>
</dbReference>
<feature type="domain" description="DC1" evidence="2">
    <location>
        <begin position="19"/>
        <end position="71"/>
    </location>
</feature>
<keyword evidence="1" id="KW-0677">Repeat</keyword>
<reference evidence="3 4" key="1">
    <citation type="submission" date="2019-11" db="EMBL/GenBank/DDBJ databases">
        <title>Whole genome sequence of Oryza granulata.</title>
        <authorList>
            <person name="Li W."/>
        </authorList>
    </citation>
    <scope>NUCLEOTIDE SEQUENCE [LARGE SCALE GENOMIC DNA]</scope>
    <source>
        <strain evidence="4">cv. Menghai</strain>
        <tissue evidence="3">Leaf</tissue>
    </source>
</reference>
<dbReference type="OrthoDB" id="609232at2759"/>
<accession>A0A6G1CHG4</accession>
<sequence>MKVKSEKDTRAPAEICGYPFHAAHKLKLVTAAADDAEKFVCDGCQERGGAGSARYTCDEAACDFDLHTSCALAPDVLPEHALFKGRAFVLLHEPPPTEDSGERRVCDACGDEVRGFVYHCFDRDLDLHPCCAHLPGRVALGGAAFELAGGRKAPRRCLLCRGEGSRHLRRKYWTYSSDDFDGEVVHLHVACVKKMAYESSSAGCSHWTGGGGDRNMQVIRDSVQAVAPQRNGRFKLFGAKLESNTGNIHYAILSDDDARLSG</sequence>
<dbReference type="SUPFAM" id="SSF57889">
    <property type="entry name" value="Cysteine-rich domain"/>
    <property type="match status" value="2"/>
</dbReference>
<gene>
    <name evidence="3" type="ORF">E2562_012897</name>
</gene>
<protein>
    <recommendedName>
        <fullName evidence="2">DC1 domain-containing protein</fullName>
    </recommendedName>
</protein>
<dbReference type="AlphaFoldDB" id="A0A6G1CHG4"/>
<dbReference type="EMBL" id="SPHZ02000009">
    <property type="protein sequence ID" value="KAF0899043.1"/>
    <property type="molecule type" value="Genomic_DNA"/>
</dbReference>
<dbReference type="InterPro" id="IPR046349">
    <property type="entry name" value="C1-like_sf"/>
</dbReference>